<proteinExistence type="predicted"/>
<dbReference type="AlphaFoldDB" id="A0A8G0LPT4"/>
<accession>A0A8G0LPT4</accession>
<gene>
    <name evidence="1" type="ORF">H0G86_010923</name>
</gene>
<evidence type="ECO:0000313" key="1">
    <source>
        <dbReference type="EMBL" id="QYT03985.1"/>
    </source>
</evidence>
<protein>
    <submittedName>
        <fullName evidence="1">Uncharacterized protein</fullName>
    </submittedName>
</protein>
<dbReference type="Proteomes" id="UP000826661">
    <property type="component" value="Chromosome VI"/>
</dbReference>
<dbReference type="EMBL" id="CP075869">
    <property type="protein sequence ID" value="QYT03985.1"/>
    <property type="molecule type" value="Genomic_DNA"/>
</dbReference>
<organism evidence="1 2">
    <name type="scientific">Trichoderma simmonsii</name>
    <dbReference type="NCBI Taxonomy" id="1491479"/>
    <lineage>
        <taxon>Eukaryota</taxon>
        <taxon>Fungi</taxon>
        <taxon>Dikarya</taxon>
        <taxon>Ascomycota</taxon>
        <taxon>Pezizomycotina</taxon>
        <taxon>Sordariomycetes</taxon>
        <taxon>Hypocreomycetidae</taxon>
        <taxon>Hypocreales</taxon>
        <taxon>Hypocreaceae</taxon>
        <taxon>Trichoderma</taxon>
    </lineage>
</organism>
<evidence type="ECO:0000313" key="2">
    <source>
        <dbReference type="Proteomes" id="UP000826661"/>
    </source>
</evidence>
<name>A0A8G0LPT4_9HYPO</name>
<keyword evidence="2" id="KW-1185">Reference proteome</keyword>
<reference evidence="1 2" key="1">
    <citation type="journal article" date="2021" name="BMC Genomics">
        <title>Telomere-to-telomere genome assembly of asparaginase-producing Trichoderma simmonsii.</title>
        <authorList>
            <person name="Chung D."/>
            <person name="Kwon Y.M."/>
            <person name="Yang Y."/>
        </authorList>
    </citation>
    <scope>NUCLEOTIDE SEQUENCE [LARGE SCALE GENOMIC DNA]</scope>
    <source>
        <strain evidence="1 2">GH-Sj1</strain>
    </source>
</reference>
<sequence length="263" mass="29608">MSNKALKSAVGVSDGSVLPSDQAEIYIKFPREGCSYTFEEASKSFFDRFPNAKGRVKGLTVIRVSLADEACVTVSGFSMPFANADDAQIYVVVRLAPDVASKRFSVDKLPPPFVYPHGTDQEWDVFKFKNLIKANGDHQFETAFSHPDNNHHMTVAWYGMVWYGMIVNYIEHPGGVEPVLTCVQFATIFKRDKVKKEKEPNHVTSTLARYLKSTYLEQARVWKSDRRREFHKVAETMTYAIGPSTYTFGSNRIAKNAAKKGAN</sequence>